<dbReference type="RefSeq" id="WP_189412620.1">
    <property type="nucleotide sequence ID" value="NZ_BMSM01000001.1"/>
</dbReference>
<dbReference type="Proteomes" id="UP001231675">
    <property type="component" value="Unassembled WGS sequence"/>
</dbReference>
<comment type="caution">
    <text evidence="1">The sequence shown here is derived from an EMBL/GenBank/DDBJ whole genome shotgun (WGS) entry which is preliminary data.</text>
</comment>
<reference evidence="1 2" key="1">
    <citation type="submission" date="2023-07" db="EMBL/GenBank/DDBJ databases">
        <title>Sequencing the genomes of 1000 actinobacteria strains.</title>
        <authorList>
            <person name="Klenk H.-P."/>
        </authorList>
    </citation>
    <scope>NUCLEOTIDE SEQUENCE [LARGE SCALE GENOMIC DNA]</scope>
    <source>
        <strain evidence="1 2">DSM 40229</strain>
    </source>
</reference>
<accession>A0ABT9LH38</accession>
<proteinExistence type="predicted"/>
<dbReference type="GeneID" id="91551232"/>
<evidence type="ECO:0000313" key="1">
    <source>
        <dbReference type="EMBL" id="MDP9681786.1"/>
    </source>
</evidence>
<evidence type="ECO:0000313" key="2">
    <source>
        <dbReference type="Proteomes" id="UP001231675"/>
    </source>
</evidence>
<protein>
    <submittedName>
        <fullName evidence="1">Uncharacterized protein</fullName>
    </submittedName>
</protein>
<organism evidence="1 2">
    <name type="scientific">Streptomyces griseoviridis</name>
    <dbReference type="NCBI Taxonomy" id="45398"/>
    <lineage>
        <taxon>Bacteria</taxon>
        <taxon>Bacillati</taxon>
        <taxon>Actinomycetota</taxon>
        <taxon>Actinomycetes</taxon>
        <taxon>Kitasatosporales</taxon>
        <taxon>Streptomycetaceae</taxon>
        <taxon>Streptomyces</taxon>
    </lineage>
</organism>
<gene>
    <name evidence="1" type="ORF">J2S47_002288</name>
</gene>
<keyword evidence="2" id="KW-1185">Reference proteome</keyword>
<dbReference type="EMBL" id="JAURUD010000001">
    <property type="protein sequence ID" value="MDP9681786.1"/>
    <property type="molecule type" value="Genomic_DNA"/>
</dbReference>
<name>A0ABT9LH38_STRGD</name>
<sequence>MGARQRIGLTPTWSYAPGDEAKEHADCAGLRIPADGGVLISDESPARVRILPAGVAEAVGDMARRGEVRTDEVELDESLLRILELEGLIRAVPPGRPPEVCTRQAADDSSVSLSALWWAAAFPPATPEDLTRRLYFYGRRPVSARWSSRLPDEQAVEGWLGLGLLGLEEAGYGRLPRTPDTWVWRRWGKKSSPHPSTKLYVCCVPEELPAVLRQIVPVLARPSVSGFKLGFDLASVLRPDKFVLYLSDTGAADQVAADVAAAAGPVEVQPLPFTAATAAGPLVTRATDPPDWRGRPAWHERASWRLHVCRLAAETLAATGHASPQERVAAVLERLRLAGLNTDDWTWTDRGR</sequence>